<comment type="caution">
    <text evidence="2">The sequence shown here is derived from an EMBL/GenBank/DDBJ whole genome shotgun (WGS) entry which is preliminary data.</text>
</comment>
<dbReference type="Proteomes" id="UP000245880">
    <property type="component" value="Unassembled WGS sequence"/>
</dbReference>
<reference evidence="2 3" key="1">
    <citation type="submission" date="2018-03" db="EMBL/GenBank/DDBJ databases">
        <title>Genomic Encyclopedia of Archaeal and Bacterial Type Strains, Phase II (KMG-II): from individual species to whole genera.</title>
        <authorList>
            <person name="Goeker M."/>
        </authorList>
    </citation>
    <scope>NUCLEOTIDE SEQUENCE [LARGE SCALE GENOMIC DNA]</scope>
    <source>
        <strain evidence="2 3">DSM 100346</strain>
    </source>
</reference>
<evidence type="ECO:0000259" key="1">
    <source>
        <dbReference type="PROSITE" id="PS50943"/>
    </source>
</evidence>
<accession>A0A316ARB8</accession>
<evidence type="ECO:0000313" key="2">
    <source>
        <dbReference type="EMBL" id="PWJ59926.1"/>
    </source>
</evidence>
<sequence>MVYLDIISIIYPMNKEEIAHYITTRRQLLALNQEDVAAMAGITAKTIYMIESGKGNPSLETLQKLLTVLGLTIQLKIKSIPE</sequence>
<dbReference type="Gene3D" id="1.10.260.40">
    <property type="entry name" value="lambda repressor-like DNA-binding domains"/>
    <property type="match status" value="1"/>
</dbReference>
<dbReference type="SUPFAM" id="SSF47413">
    <property type="entry name" value="lambda repressor-like DNA-binding domains"/>
    <property type="match status" value="1"/>
</dbReference>
<organism evidence="2 3">
    <name type="scientific">Dyadobacter jejuensis</name>
    <dbReference type="NCBI Taxonomy" id="1082580"/>
    <lineage>
        <taxon>Bacteria</taxon>
        <taxon>Pseudomonadati</taxon>
        <taxon>Bacteroidota</taxon>
        <taxon>Cytophagia</taxon>
        <taxon>Cytophagales</taxon>
        <taxon>Spirosomataceae</taxon>
        <taxon>Dyadobacter</taxon>
    </lineage>
</organism>
<keyword evidence="2" id="KW-0238">DNA-binding</keyword>
<dbReference type="AlphaFoldDB" id="A0A316ARB8"/>
<evidence type="ECO:0000313" key="3">
    <source>
        <dbReference type="Proteomes" id="UP000245880"/>
    </source>
</evidence>
<dbReference type="SMART" id="SM00530">
    <property type="entry name" value="HTH_XRE"/>
    <property type="match status" value="1"/>
</dbReference>
<dbReference type="CDD" id="cd00093">
    <property type="entry name" value="HTH_XRE"/>
    <property type="match status" value="1"/>
</dbReference>
<feature type="domain" description="HTH cro/C1-type" evidence="1">
    <location>
        <begin position="22"/>
        <end position="80"/>
    </location>
</feature>
<proteinExistence type="predicted"/>
<dbReference type="GO" id="GO:0003677">
    <property type="term" value="F:DNA binding"/>
    <property type="evidence" value="ECO:0007669"/>
    <property type="project" value="UniProtKB-KW"/>
</dbReference>
<dbReference type="Pfam" id="PF01381">
    <property type="entry name" value="HTH_3"/>
    <property type="match status" value="1"/>
</dbReference>
<dbReference type="PROSITE" id="PS50943">
    <property type="entry name" value="HTH_CROC1"/>
    <property type="match status" value="1"/>
</dbReference>
<dbReference type="InterPro" id="IPR001387">
    <property type="entry name" value="Cro/C1-type_HTH"/>
</dbReference>
<gene>
    <name evidence="2" type="ORF">CLV98_101101</name>
</gene>
<protein>
    <submittedName>
        <fullName evidence="2">DNA-binding XRE family transcriptional regulator</fullName>
    </submittedName>
</protein>
<dbReference type="InterPro" id="IPR010982">
    <property type="entry name" value="Lambda_DNA-bd_dom_sf"/>
</dbReference>
<name>A0A316ARB8_9BACT</name>
<keyword evidence="3" id="KW-1185">Reference proteome</keyword>
<dbReference type="EMBL" id="QGDT01000001">
    <property type="protein sequence ID" value="PWJ59926.1"/>
    <property type="molecule type" value="Genomic_DNA"/>
</dbReference>